<evidence type="ECO:0000313" key="2">
    <source>
        <dbReference type="EMBL" id="GAA4001076.1"/>
    </source>
</evidence>
<dbReference type="PANTHER" id="PTHR33802">
    <property type="entry name" value="SI:CH211-161H7.5-RELATED"/>
    <property type="match status" value="1"/>
</dbReference>
<keyword evidence="1" id="KW-0812">Transmembrane</keyword>
<keyword evidence="1" id="KW-0472">Membrane</keyword>
<evidence type="ECO:0000256" key="1">
    <source>
        <dbReference type="SAM" id="Phobius"/>
    </source>
</evidence>
<feature type="transmembrane region" description="Helical" evidence="1">
    <location>
        <begin position="236"/>
        <end position="256"/>
    </location>
</feature>
<dbReference type="Proteomes" id="UP001500567">
    <property type="component" value="Unassembled WGS sequence"/>
</dbReference>
<name>A0ABP7RRB0_9BACT</name>
<dbReference type="PANTHER" id="PTHR33802:SF1">
    <property type="entry name" value="XK-RELATED PROTEIN"/>
    <property type="match status" value="1"/>
</dbReference>
<organism evidence="2 3">
    <name type="scientific">Hymenobacter fastidiosus</name>
    <dbReference type="NCBI Taxonomy" id="486264"/>
    <lineage>
        <taxon>Bacteria</taxon>
        <taxon>Pseudomonadati</taxon>
        <taxon>Bacteroidota</taxon>
        <taxon>Cytophagia</taxon>
        <taxon>Cytophagales</taxon>
        <taxon>Hymenobacteraceae</taxon>
        <taxon>Hymenobacter</taxon>
    </lineage>
</organism>
<feature type="transmembrane region" description="Helical" evidence="1">
    <location>
        <begin position="211"/>
        <end position="230"/>
    </location>
</feature>
<feature type="transmembrane region" description="Helical" evidence="1">
    <location>
        <begin position="61"/>
        <end position="82"/>
    </location>
</feature>
<proteinExistence type="predicted"/>
<evidence type="ECO:0000313" key="3">
    <source>
        <dbReference type="Proteomes" id="UP001500567"/>
    </source>
</evidence>
<feature type="transmembrane region" description="Helical" evidence="1">
    <location>
        <begin position="16"/>
        <end position="35"/>
    </location>
</feature>
<accession>A0ABP7RRB0</accession>
<sequence>METTAPASSATPSAYFWRWLAALTVIGNIALNYWANTHPFNGQTMGTVSAKYPTLLTPAGYAFSIWGLIFLALTAYVIWQLLPAQRDNPLPDAVAQPLTLASVATAAWVLLFAYELVEVSVLVMLLILASLIVGFGRVRRFVRAGRTPRWTIVPFALYLGWISVASVINLTIGLRELGWQPAANVSVLLTLVLLAVVVALGLIISGAFHSVVYPLVVAWALVAIWVAQRGGAYPELAWAALVGAVIAVLGGVALGLRKPRPVVAE</sequence>
<dbReference type="Gene3D" id="1.20.1260.100">
    <property type="entry name" value="TspO/MBR protein"/>
    <property type="match status" value="1"/>
</dbReference>
<dbReference type="EMBL" id="BAABDJ010000007">
    <property type="protein sequence ID" value="GAA4001076.1"/>
    <property type="molecule type" value="Genomic_DNA"/>
</dbReference>
<gene>
    <name evidence="2" type="ORF">GCM10022408_10320</name>
</gene>
<feature type="transmembrane region" description="Helical" evidence="1">
    <location>
        <begin position="150"/>
        <end position="172"/>
    </location>
</feature>
<feature type="transmembrane region" description="Helical" evidence="1">
    <location>
        <begin position="184"/>
        <end position="204"/>
    </location>
</feature>
<comment type="caution">
    <text evidence="2">The sequence shown here is derived from an EMBL/GenBank/DDBJ whole genome shotgun (WGS) entry which is preliminary data.</text>
</comment>
<dbReference type="RefSeq" id="WP_345071448.1">
    <property type="nucleotide sequence ID" value="NZ_BAABDJ010000007.1"/>
</dbReference>
<protein>
    <submittedName>
        <fullName evidence="2">Tryptophan-rich sensory protein</fullName>
    </submittedName>
</protein>
<keyword evidence="1" id="KW-1133">Transmembrane helix</keyword>
<keyword evidence="3" id="KW-1185">Reference proteome</keyword>
<reference evidence="3" key="1">
    <citation type="journal article" date="2019" name="Int. J. Syst. Evol. Microbiol.">
        <title>The Global Catalogue of Microorganisms (GCM) 10K type strain sequencing project: providing services to taxonomists for standard genome sequencing and annotation.</title>
        <authorList>
            <consortium name="The Broad Institute Genomics Platform"/>
            <consortium name="The Broad Institute Genome Sequencing Center for Infectious Disease"/>
            <person name="Wu L."/>
            <person name="Ma J."/>
        </authorList>
    </citation>
    <scope>NUCLEOTIDE SEQUENCE [LARGE SCALE GENOMIC DNA]</scope>
    <source>
        <strain evidence="3">JCM 17224</strain>
    </source>
</reference>
<dbReference type="InterPro" id="IPR038330">
    <property type="entry name" value="TspO/MBR-related_sf"/>
</dbReference>
<feature type="transmembrane region" description="Helical" evidence="1">
    <location>
        <begin position="119"/>
        <end position="138"/>
    </location>
</feature>